<accession>A0A1I7XHD9</accession>
<keyword evidence="1" id="KW-1185">Reference proteome</keyword>
<name>A0A1I7XHD9_HETBA</name>
<organism evidence="1 2">
    <name type="scientific">Heterorhabditis bacteriophora</name>
    <name type="common">Entomopathogenic nematode worm</name>
    <dbReference type="NCBI Taxonomy" id="37862"/>
    <lineage>
        <taxon>Eukaryota</taxon>
        <taxon>Metazoa</taxon>
        <taxon>Ecdysozoa</taxon>
        <taxon>Nematoda</taxon>
        <taxon>Chromadorea</taxon>
        <taxon>Rhabditida</taxon>
        <taxon>Rhabditina</taxon>
        <taxon>Rhabditomorpha</taxon>
        <taxon>Strongyloidea</taxon>
        <taxon>Heterorhabditidae</taxon>
        <taxon>Heterorhabditis</taxon>
    </lineage>
</organism>
<sequence length="51" mass="6055">MKINSCRIKVTFGFLREKRRQLGGDKIIDPFLHFSRISKALSRWTVLHQPE</sequence>
<proteinExistence type="predicted"/>
<reference evidence="2" key="1">
    <citation type="submission" date="2016-11" db="UniProtKB">
        <authorList>
            <consortium name="WormBaseParasite"/>
        </authorList>
    </citation>
    <scope>IDENTIFICATION</scope>
</reference>
<dbReference type="Proteomes" id="UP000095283">
    <property type="component" value="Unplaced"/>
</dbReference>
<protein>
    <submittedName>
        <fullName evidence="2">Uncharacterized protein</fullName>
    </submittedName>
</protein>
<dbReference type="AlphaFoldDB" id="A0A1I7XHD9"/>
<evidence type="ECO:0000313" key="2">
    <source>
        <dbReference type="WBParaSite" id="Hba_16905"/>
    </source>
</evidence>
<evidence type="ECO:0000313" key="1">
    <source>
        <dbReference type="Proteomes" id="UP000095283"/>
    </source>
</evidence>
<dbReference type="WBParaSite" id="Hba_16905">
    <property type="protein sequence ID" value="Hba_16905"/>
    <property type="gene ID" value="Hba_16905"/>
</dbReference>